<gene>
    <name evidence="2" type="ORF">Forpe1208_v006911</name>
</gene>
<evidence type="ECO:0000313" key="2">
    <source>
        <dbReference type="EMBL" id="KAG7415406.1"/>
    </source>
</evidence>
<evidence type="ECO:0000256" key="1">
    <source>
        <dbReference type="SAM" id="MobiDB-lite"/>
    </source>
</evidence>
<proteinExistence type="predicted"/>
<evidence type="ECO:0008006" key="4">
    <source>
        <dbReference type="Google" id="ProtNLM"/>
    </source>
</evidence>
<comment type="caution">
    <text evidence="2">The sequence shown here is derived from an EMBL/GenBank/DDBJ whole genome shotgun (WGS) entry which is preliminary data.</text>
</comment>
<protein>
    <recommendedName>
        <fullName evidence="4">CCHC-type domain-containing protein</fullName>
    </recommendedName>
</protein>
<dbReference type="Proteomes" id="UP000694050">
    <property type="component" value="Unassembled WGS sequence"/>
</dbReference>
<dbReference type="EMBL" id="JAELUQ010000004">
    <property type="protein sequence ID" value="KAG7415406.1"/>
    <property type="molecule type" value="Genomic_DNA"/>
</dbReference>
<dbReference type="AlphaFoldDB" id="A0A8J5NYI3"/>
<accession>A0A8J5NYI3</accession>
<organism evidence="2 3">
    <name type="scientific">Fusarium oxysporum f. sp. rapae</name>
    <dbReference type="NCBI Taxonomy" id="485398"/>
    <lineage>
        <taxon>Eukaryota</taxon>
        <taxon>Fungi</taxon>
        <taxon>Dikarya</taxon>
        <taxon>Ascomycota</taxon>
        <taxon>Pezizomycotina</taxon>
        <taxon>Sordariomycetes</taxon>
        <taxon>Hypocreomycetidae</taxon>
        <taxon>Hypocreales</taxon>
        <taxon>Nectriaceae</taxon>
        <taxon>Fusarium</taxon>
        <taxon>Fusarium oxysporum species complex</taxon>
    </lineage>
</organism>
<name>A0A8J5NYI3_FUSOX</name>
<reference evidence="2" key="1">
    <citation type="submission" date="2021-04" db="EMBL/GenBank/DDBJ databases">
        <title>First draft genome resource for Brassicaceae pathogens Fusarium oxysporum f. sp. raphani and Fusarium oxysporum f. sp. rapae.</title>
        <authorList>
            <person name="Asai S."/>
        </authorList>
    </citation>
    <scope>NUCLEOTIDE SEQUENCE</scope>
    <source>
        <strain evidence="2">Tf1208</strain>
    </source>
</reference>
<sequence length="235" mass="26636">MAWKRPLISRAERSSGMPVDLLHNALGDGIPRLAPFNGLLEDDEDMCDDANRATSLEPVNFCGNCNEPGHRIIQCWKIGENGFVYGCGVCNSPEHATERCQGFPQDTAGRFDILVKQRGALPPLQGKFWYPLMWKYVRDNPGVGTNHLLPWTTEFSRTILHPLCNEDMNRLLFARNNPQAERREFLVDPATETWDKAKETYLGEPKNWYRKIAEEKKAREEAGTGKTDRTAGARS</sequence>
<feature type="region of interest" description="Disordered" evidence="1">
    <location>
        <begin position="215"/>
        <end position="235"/>
    </location>
</feature>
<evidence type="ECO:0000313" key="3">
    <source>
        <dbReference type="Proteomes" id="UP000694050"/>
    </source>
</evidence>